<comment type="caution">
    <text evidence="2">The sequence shown here is derived from an EMBL/GenBank/DDBJ whole genome shotgun (WGS) entry which is preliminary data.</text>
</comment>
<evidence type="ECO:0000313" key="3">
    <source>
        <dbReference type="Proteomes" id="UP000807769"/>
    </source>
</evidence>
<dbReference type="Proteomes" id="UP000807769">
    <property type="component" value="Unassembled WGS sequence"/>
</dbReference>
<dbReference type="AlphaFoldDB" id="A0A9P7EKC4"/>
<sequence length="56" mass="6797">RCCEIDESKDWRKYYVKQPNALWHMDSHHKLIRWGIVVHGFINGFCRMVNICFVCL</sequence>
<gene>
    <name evidence="2" type="ORF">BJ212DRAFT_1261796</name>
</gene>
<dbReference type="Pfam" id="PF24764">
    <property type="entry name" value="rva_4"/>
    <property type="match status" value="1"/>
</dbReference>
<organism evidence="2 3">
    <name type="scientific">Suillus subaureus</name>
    <dbReference type="NCBI Taxonomy" id="48587"/>
    <lineage>
        <taxon>Eukaryota</taxon>
        <taxon>Fungi</taxon>
        <taxon>Dikarya</taxon>
        <taxon>Basidiomycota</taxon>
        <taxon>Agaricomycotina</taxon>
        <taxon>Agaricomycetes</taxon>
        <taxon>Agaricomycetidae</taxon>
        <taxon>Boletales</taxon>
        <taxon>Suillineae</taxon>
        <taxon>Suillaceae</taxon>
        <taxon>Suillus</taxon>
    </lineage>
</organism>
<dbReference type="InterPro" id="IPR058913">
    <property type="entry name" value="Integrase_dom_put"/>
</dbReference>
<protein>
    <recommendedName>
        <fullName evidence="1">Integrase core domain-containing protein</fullName>
    </recommendedName>
</protein>
<name>A0A9P7EKC4_9AGAM</name>
<dbReference type="GeneID" id="64624226"/>
<reference evidence="2" key="1">
    <citation type="journal article" date="2020" name="New Phytol.">
        <title>Comparative genomics reveals dynamic genome evolution in host specialist ectomycorrhizal fungi.</title>
        <authorList>
            <person name="Lofgren L.A."/>
            <person name="Nguyen N.H."/>
            <person name="Vilgalys R."/>
            <person name="Ruytinx J."/>
            <person name="Liao H.L."/>
            <person name="Branco S."/>
            <person name="Kuo A."/>
            <person name="LaButti K."/>
            <person name="Lipzen A."/>
            <person name="Andreopoulos W."/>
            <person name="Pangilinan J."/>
            <person name="Riley R."/>
            <person name="Hundley H."/>
            <person name="Na H."/>
            <person name="Barry K."/>
            <person name="Grigoriev I.V."/>
            <person name="Stajich J.E."/>
            <person name="Kennedy P.G."/>
        </authorList>
    </citation>
    <scope>NUCLEOTIDE SEQUENCE</scope>
    <source>
        <strain evidence="2">MN1</strain>
    </source>
</reference>
<feature type="domain" description="Integrase core" evidence="1">
    <location>
        <begin position="14"/>
        <end position="50"/>
    </location>
</feature>
<keyword evidence="3" id="KW-1185">Reference proteome</keyword>
<dbReference type="EMBL" id="JABBWG010000004">
    <property type="protein sequence ID" value="KAG1823744.1"/>
    <property type="molecule type" value="Genomic_DNA"/>
</dbReference>
<accession>A0A9P7EKC4</accession>
<feature type="non-terminal residue" evidence="2">
    <location>
        <position position="1"/>
    </location>
</feature>
<dbReference type="PANTHER" id="PTHR46791">
    <property type="entry name" value="EXPRESSED PROTEIN"/>
    <property type="match status" value="1"/>
</dbReference>
<evidence type="ECO:0000259" key="1">
    <source>
        <dbReference type="Pfam" id="PF24764"/>
    </source>
</evidence>
<proteinExistence type="predicted"/>
<dbReference type="RefSeq" id="XP_041197804.1">
    <property type="nucleotide sequence ID" value="XM_041330209.1"/>
</dbReference>
<dbReference type="OrthoDB" id="2686689at2759"/>
<evidence type="ECO:0000313" key="2">
    <source>
        <dbReference type="EMBL" id="KAG1823744.1"/>
    </source>
</evidence>
<dbReference type="PANTHER" id="PTHR46791:SF5">
    <property type="entry name" value="CLR5 DOMAIN-CONTAINING PROTEIN-RELATED"/>
    <property type="match status" value="1"/>
</dbReference>